<protein>
    <submittedName>
        <fullName evidence="1">Uncharacterized protein</fullName>
    </submittedName>
</protein>
<evidence type="ECO:0000313" key="2">
    <source>
        <dbReference type="Proteomes" id="UP000801492"/>
    </source>
</evidence>
<dbReference type="Proteomes" id="UP000801492">
    <property type="component" value="Unassembled WGS sequence"/>
</dbReference>
<dbReference type="AlphaFoldDB" id="A0A8K0GAA5"/>
<sequence>MSRAAELNVRSMLRVGLMLEIMKEAEKYKLDVVALQEIIWKEQTQNGITFMISSQIRQRLLCFYLVRDRMGMIRIKSCFNNILFINVYASTECSEGREKEFYTILQETSNRLPTTIQDSY</sequence>
<reference evidence="1" key="1">
    <citation type="submission" date="2019-08" db="EMBL/GenBank/DDBJ databases">
        <title>The genome of the North American firefly Photinus pyralis.</title>
        <authorList>
            <consortium name="Photinus pyralis genome working group"/>
            <person name="Fallon T.R."/>
            <person name="Sander Lower S.E."/>
            <person name="Weng J.-K."/>
        </authorList>
    </citation>
    <scope>NUCLEOTIDE SEQUENCE</scope>
    <source>
        <strain evidence="1">TRF0915ILg1</strain>
        <tissue evidence="1">Whole body</tissue>
    </source>
</reference>
<organism evidence="1 2">
    <name type="scientific">Ignelater luminosus</name>
    <name type="common">Cucubano</name>
    <name type="synonym">Pyrophorus luminosus</name>
    <dbReference type="NCBI Taxonomy" id="2038154"/>
    <lineage>
        <taxon>Eukaryota</taxon>
        <taxon>Metazoa</taxon>
        <taxon>Ecdysozoa</taxon>
        <taxon>Arthropoda</taxon>
        <taxon>Hexapoda</taxon>
        <taxon>Insecta</taxon>
        <taxon>Pterygota</taxon>
        <taxon>Neoptera</taxon>
        <taxon>Endopterygota</taxon>
        <taxon>Coleoptera</taxon>
        <taxon>Polyphaga</taxon>
        <taxon>Elateriformia</taxon>
        <taxon>Elateroidea</taxon>
        <taxon>Elateridae</taxon>
        <taxon>Agrypninae</taxon>
        <taxon>Pyrophorini</taxon>
        <taxon>Ignelater</taxon>
    </lineage>
</organism>
<gene>
    <name evidence="1" type="ORF">ILUMI_08816</name>
</gene>
<dbReference type="OrthoDB" id="6775136at2759"/>
<dbReference type="EMBL" id="VTPC01004249">
    <property type="protein sequence ID" value="KAF2897360.1"/>
    <property type="molecule type" value="Genomic_DNA"/>
</dbReference>
<dbReference type="SUPFAM" id="SSF56219">
    <property type="entry name" value="DNase I-like"/>
    <property type="match status" value="1"/>
</dbReference>
<name>A0A8K0GAA5_IGNLU</name>
<comment type="caution">
    <text evidence="1">The sequence shown here is derived from an EMBL/GenBank/DDBJ whole genome shotgun (WGS) entry which is preliminary data.</text>
</comment>
<accession>A0A8K0GAA5</accession>
<keyword evidence="2" id="KW-1185">Reference proteome</keyword>
<proteinExistence type="predicted"/>
<dbReference type="Gene3D" id="3.60.10.10">
    <property type="entry name" value="Endonuclease/exonuclease/phosphatase"/>
    <property type="match status" value="1"/>
</dbReference>
<evidence type="ECO:0000313" key="1">
    <source>
        <dbReference type="EMBL" id="KAF2897360.1"/>
    </source>
</evidence>
<dbReference type="InterPro" id="IPR036691">
    <property type="entry name" value="Endo/exonu/phosph_ase_sf"/>
</dbReference>